<keyword evidence="1 6" id="KW-1003">Cell membrane</keyword>
<evidence type="ECO:0000256" key="6">
    <source>
        <dbReference type="HAMAP-Rule" id="MF_01915"/>
    </source>
</evidence>
<comment type="subunit">
    <text evidence="6">Component of the lipopolysaccharide transport and assembly complex. Interacts with LptA and the LptBFG transporter complex.</text>
</comment>
<dbReference type="InterPro" id="IPR010664">
    <property type="entry name" value="LipoPS_assembly_LptC-rel"/>
</dbReference>
<dbReference type="Proteomes" id="UP001500604">
    <property type="component" value="Unassembled WGS sequence"/>
</dbReference>
<dbReference type="Gene3D" id="2.60.450.10">
    <property type="entry name" value="Lipopolysaccharide (LPS) transport protein A like domain"/>
    <property type="match status" value="1"/>
</dbReference>
<comment type="function">
    <text evidence="6">Involved in the assembly of lipopolysaccharide (LPS). Required for the translocation of LPS from the inner membrane to the outer membrane. Facilitates the transfer of LPS from the inner membrane to the periplasmic protein LptA. Could be a docking site for LptA.</text>
</comment>
<dbReference type="PANTHER" id="PTHR37481">
    <property type="entry name" value="LIPOPOLYSACCHARIDE EXPORT SYSTEM PROTEIN LPTC"/>
    <property type="match status" value="1"/>
</dbReference>
<sequence length="189" mass="21265">MPLRQILLIAAIVVLAVGMGYWAYETDLKVSRQPAEATTEIKVPDFFSYNAHIREFDENGLLKSDLTADSISHYPHNDITLLASPDLWSYSDNAAPWHTVADTGRILPDGETVELKKNVVMTQVEGETQKLRMDTDFLTIYSGQDFADTNRPVTIISPSGVMKANGMKAFYKRDFIQLKSRVRGVHESR</sequence>
<dbReference type="HAMAP" id="MF_01915">
    <property type="entry name" value="LPS_assembly_LptC"/>
    <property type="match status" value="1"/>
</dbReference>
<dbReference type="PANTHER" id="PTHR37481:SF1">
    <property type="entry name" value="LIPOPOLYSACCHARIDE EXPORT SYSTEM PROTEIN LPTC"/>
    <property type="match status" value="1"/>
</dbReference>
<dbReference type="RefSeq" id="WP_345192604.1">
    <property type="nucleotide sequence ID" value="NZ_BAABFL010000003.1"/>
</dbReference>
<evidence type="ECO:0000256" key="3">
    <source>
        <dbReference type="ARBA" id="ARBA00022692"/>
    </source>
</evidence>
<keyword evidence="2 6" id="KW-0997">Cell inner membrane</keyword>
<dbReference type="InterPro" id="IPR026265">
    <property type="entry name" value="LptC"/>
</dbReference>
<protein>
    <recommendedName>
        <fullName evidence="6">Lipopolysaccharide export system protein LptC</fullName>
    </recommendedName>
</protein>
<dbReference type="InterPro" id="IPR052363">
    <property type="entry name" value="LPS_export_LptC"/>
</dbReference>
<accession>A0ABP8UXD1</accession>
<dbReference type="Pfam" id="PF06835">
    <property type="entry name" value="LptC"/>
    <property type="match status" value="1"/>
</dbReference>
<evidence type="ECO:0000256" key="4">
    <source>
        <dbReference type="ARBA" id="ARBA00022989"/>
    </source>
</evidence>
<evidence type="ECO:0000256" key="2">
    <source>
        <dbReference type="ARBA" id="ARBA00022519"/>
    </source>
</evidence>
<name>A0ABP8UXD1_9GAMM</name>
<evidence type="ECO:0000256" key="1">
    <source>
        <dbReference type="ARBA" id="ARBA00022475"/>
    </source>
</evidence>
<organism evidence="7 8">
    <name type="scientific">Kistimonas scapharcae</name>
    <dbReference type="NCBI Taxonomy" id="1036133"/>
    <lineage>
        <taxon>Bacteria</taxon>
        <taxon>Pseudomonadati</taxon>
        <taxon>Pseudomonadota</taxon>
        <taxon>Gammaproteobacteria</taxon>
        <taxon>Oceanospirillales</taxon>
        <taxon>Endozoicomonadaceae</taxon>
        <taxon>Kistimonas</taxon>
    </lineage>
</organism>
<dbReference type="EMBL" id="BAABFL010000003">
    <property type="protein sequence ID" value="GAA4647770.1"/>
    <property type="molecule type" value="Genomic_DNA"/>
</dbReference>
<reference evidence="8" key="1">
    <citation type="journal article" date="2019" name="Int. J. Syst. Evol. Microbiol.">
        <title>The Global Catalogue of Microorganisms (GCM) 10K type strain sequencing project: providing services to taxonomists for standard genome sequencing and annotation.</title>
        <authorList>
            <consortium name="The Broad Institute Genomics Platform"/>
            <consortium name="The Broad Institute Genome Sequencing Center for Infectious Disease"/>
            <person name="Wu L."/>
            <person name="Ma J."/>
        </authorList>
    </citation>
    <scope>NUCLEOTIDE SEQUENCE [LARGE SCALE GENOMIC DNA]</scope>
    <source>
        <strain evidence="8">JCM 17805</strain>
    </source>
</reference>
<feature type="transmembrane region" description="Helical" evidence="6">
    <location>
        <begin position="6"/>
        <end position="24"/>
    </location>
</feature>
<evidence type="ECO:0000256" key="5">
    <source>
        <dbReference type="ARBA" id="ARBA00023136"/>
    </source>
</evidence>
<keyword evidence="3 6" id="KW-0812">Transmembrane</keyword>
<keyword evidence="5 6" id="KW-0472">Membrane</keyword>
<keyword evidence="8" id="KW-1185">Reference proteome</keyword>
<comment type="subcellular location">
    <subcellularLocation>
        <location evidence="6">Cell inner membrane</location>
        <topology evidence="6">Single-pass membrane protein</topology>
    </subcellularLocation>
</comment>
<proteinExistence type="inferred from homology"/>
<keyword evidence="4 6" id="KW-1133">Transmembrane helix</keyword>
<gene>
    <name evidence="6" type="primary">lptC</name>
    <name evidence="7" type="ORF">GCM10023116_00320</name>
</gene>
<evidence type="ECO:0000313" key="8">
    <source>
        <dbReference type="Proteomes" id="UP001500604"/>
    </source>
</evidence>
<dbReference type="NCBIfam" id="TIGR04409">
    <property type="entry name" value="LptC_YrbK"/>
    <property type="match status" value="1"/>
</dbReference>
<comment type="caution">
    <text evidence="7">The sequence shown here is derived from an EMBL/GenBank/DDBJ whole genome shotgun (WGS) entry which is preliminary data.</text>
</comment>
<evidence type="ECO:0000313" key="7">
    <source>
        <dbReference type="EMBL" id="GAA4647770.1"/>
    </source>
</evidence>
<comment type="similarity">
    <text evidence="6">Belongs to the LptC family.</text>
</comment>